<evidence type="ECO:0000313" key="7">
    <source>
        <dbReference type="EMBL" id="AFP55241.1"/>
    </source>
</evidence>
<dbReference type="GO" id="GO:0045735">
    <property type="term" value="F:nutrient reservoir activity"/>
    <property type="evidence" value="ECO:0007669"/>
    <property type="project" value="UniProtKB-KW"/>
</dbReference>
<evidence type="ECO:0000256" key="1">
    <source>
        <dbReference type="ARBA" id="ARBA00022761"/>
    </source>
</evidence>
<dbReference type="PANTHER" id="PTHR11511">
    <property type="entry name" value="LARVAL STORAGE PROTEIN/PHENOLOXIDASE"/>
    <property type="match status" value="1"/>
</dbReference>
<dbReference type="Pfam" id="PF03722">
    <property type="entry name" value="Hemocyanin_N"/>
    <property type="match status" value="1"/>
</dbReference>
<feature type="domain" description="Hemocyanin N-terminal" evidence="5">
    <location>
        <begin position="34"/>
        <end position="156"/>
    </location>
</feature>
<dbReference type="InterPro" id="IPR013788">
    <property type="entry name" value="Hemocyanin/hexamerin"/>
</dbReference>
<evidence type="ECO:0000256" key="3">
    <source>
        <dbReference type="SAM" id="SignalP"/>
    </source>
</evidence>
<dbReference type="PRINTS" id="PR00187">
    <property type="entry name" value="HAEMOCYANIN"/>
</dbReference>
<dbReference type="PANTHER" id="PTHR11511:SF5">
    <property type="entry name" value="FAT-BODY PROTEIN 1-RELATED"/>
    <property type="match status" value="1"/>
</dbReference>
<feature type="chain" id="PRO_5004646041" evidence="3">
    <location>
        <begin position="17"/>
        <end position="698"/>
    </location>
</feature>
<dbReference type="SUPFAM" id="SSF48056">
    <property type="entry name" value="Di-copper centre-containing domain"/>
    <property type="match status" value="1"/>
</dbReference>
<dbReference type="EMBL" id="JN676156">
    <property type="protein sequence ID" value="AFP55241.1"/>
    <property type="molecule type" value="mRNA"/>
</dbReference>
<dbReference type="Gene3D" id="1.10.1280.10">
    <property type="entry name" value="Di-copper center containing domain from catechol oxidase"/>
    <property type="match status" value="1"/>
</dbReference>
<dbReference type="InterPro" id="IPR005204">
    <property type="entry name" value="Hemocyanin_N"/>
</dbReference>
<dbReference type="PROSITE" id="PS00210">
    <property type="entry name" value="HEMOCYANIN_2"/>
    <property type="match status" value="1"/>
</dbReference>
<protein>
    <submittedName>
        <fullName evidence="7">Arylphorin</fullName>
    </submittedName>
</protein>
<dbReference type="GO" id="GO:0005615">
    <property type="term" value="C:extracellular space"/>
    <property type="evidence" value="ECO:0007669"/>
    <property type="project" value="UniProtKB-ARBA"/>
</dbReference>
<dbReference type="SMR" id="U3KV76"/>
<dbReference type="AlphaFoldDB" id="U3KV76"/>
<dbReference type="InterPro" id="IPR014756">
    <property type="entry name" value="Ig_E-set"/>
</dbReference>
<reference evidence="7" key="1">
    <citation type="submission" date="2011-09" db="EMBL/GenBank/DDBJ databases">
        <title>The bilin-complexing arylphorin of Cerura vinula: cDNA sequence, protein structure, and evolution.</title>
        <authorList>
            <person name="Lieb B."/>
            <person name="Ebner B."/>
            <person name="Fanayta A."/>
            <person name="Kayser H."/>
        </authorList>
    </citation>
    <scope>NUCLEOTIDE SEQUENCE</scope>
</reference>
<dbReference type="InterPro" id="IPR005203">
    <property type="entry name" value="Hemocyanin_C"/>
</dbReference>
<dbReference type="InterPro" id="IPR008922">
    <property type="entry name" value="Di-copper_centre_dom_sf"/>
</dbReference>
<accession>U3KV76</accession>
<evidence type="ECO:0000256" key="2">
    <source>
        <dbReference type="ARBA" id="ARBA00038082"/>
    </source>
</evidence>
<dbReference type="PROSITE" id="PS00209">
    <property type="entry name" value="HEMOCYANIN_1"/>
    <property type="match status" value="1"/>
</dbReference>
<dbReference type="InterPro" id="IPR036697">
    <property type="entry name" value="Hemocyanin_N_sf"/>
</dbReference>
<organism evidence="7">
    <name type="scientific">Cerura vinula</name>
    <dbReference type="NCBI Taxonomy" id="987900"/>
    <lineage>
        <taxon>Eukaryota</taxon>
        <taxon>Metazoa</taxon>
        <taxon>Ecdysozoa</taxon>
        <taxon>Arthropoda</taxon>
        <taxon>Hexapoda</taxon>
        <taxon>Insecta</taxon>
        <taxon>Pterygota</taxon>
        <taxon>Neoptera</taxon>
        <taxon>Endopterygota</taxon>
        <taxon>Lepidoptera</taxon>
        <taxon>Glossata</taxon>
        <taxon>Ditrysia</taxon>
        <taxon>Noctuoidea</taxon>
        <taxon>Notodontidae</taxon>
        <taxon>Notodontinae</taxon>
        <taxon>Cerura</taxon>
    </lineage>
</organism>
<dbReference type="SUPFAM" id="SSF48050">
    <property type="entry name" value="Hemocyanin, N-terminal domain"/>
    <property type="match status" value="1"/>
</dbReference>
<dbReference type="Pfam" id="PF03723">
    <property type="entry name" value="Hemocyanin_C"/>
    <property type="match status" value="1"/>
</dbReference>
<evidence type="ECO:0000259" key="5">
    <source>
        <dbReference type="Pfam" id="PF03722"/>
    </source>
</evidence>
<dbReference type="InterPro" id="IPR037020">
    <property type="entry name" value="Hemocyanin_C_sf"/>
</dbReference>
<comment type="similarity">
    <text evidence="2">Belongs to the hemocyanin family.</text>
</comment>
<evidence type="ECO:0000259" key="6">
    <source>
        <dbReference type="Pfam" id="PF03723"/>
    </source>
</evidence>
<dbReference type="InterPro" id="IPR000896">
    <property type="entry name" value="Hemocyanin/hexamerin_mid_dom"/>
</dbReference>
<name>U3KV76_9NEOP</name>
<keyword evidence="1" id="KW-0758">Storage protein</keyword>
<dbReference type="SUPFAM" id="SSF81296">
    <property type="entry name" value="E set domains"/>
    <property type="match status" value="1"/>
</dbReference>
<evidence type="ECO:0000259" key="4">
    <source>
        <dbReference type="Pfam" id="PF00372"/>
    </source>
</evidence>
<proteinExistence type="evidence at transcript level"/>
<sequence length="698" mass="83078">MKTVLVLAGLVALVLGGTVPTKFNVKTKPVDAEFIARQKKVLSLFTHTEQESFFDDHYKIATTYSVEENINNYTNKEAVEEFLTLYRNGFMPKFVPFSVFHERQRDEAIALFKLFYYAKDFETFYKTAVFAKILLNEQQFYYALYIAVIQRPDTNGIVLPAPYEAYPGFFVNQDTLNKIFATKQSEVEPTNFQKEFGIVKEGKNYIFYANYSDSLTYPNEESRLSYFTEDIGLNSYYYYFHSHLPFWWNSNKYQVFKERRGEVYFYFYQQLLARYYLERLTNGLSNIPEFSWYSKFKTGYNPLLTTYAYPYAQRSNNYDIHNEQNYENIRFLDTYEKTFFQYLQKGHFKAFDKEVDFHSAKAINFVGNYWQTNADLYSEDVTKDYQHSYEITARRVLGAAPKPWDKYSYLPNSLDFYLTSLRDPAFYQLYQRIIDYFIDFKEILPTYSYDDLHFVGVKINDVKVDKLVTYFDYYDFNATNKVYFSWDEYRTRPNDYFVRQPRLNHKPFDVVIDVKSDVASDAVFKIFIGPKYDSNGFPISLEQDWNKMYELDWFVNKLVPGENKIERKSSNFAFFKDDSLTQAQIYELLEQGQVPHDMSVLPDNIPRRLMLPKGTKGGYPFQLFVFIYPYNGVTKQEDYFANFILDNKPFGFPFDRPVREVYFKQPNIFFKDVTIYHEGEPFAWGYNVPAYFSKNNKA</sequence>
<dbReference type="Pfam" id="PF00372">
    <property type="entry name" value="Hemocyanin_M"/>
    <property type="match status" value="1"/>
</dbReference>
<keyword evidence="3" id="KW-0732">Signal</keyword>
<feature type="domain" description="Hemocyanin C-terminal" evidence="6">
    <location>
        <begin position="447"/>
        <end position="677"/>
    </location>
</feature>
<dbReference type="Gene3D" id="2.60.40.1520">
    <property type="entry name" value="Hemocyanin, C-terminal domain"/>
    <property type="match status" value="1"/>
</dbReference>
<dbReference type="Gene3D" id="1.20.1370.10">
    <property type="entry name" value="Hemocyanin, N-terminal domain"/>
    <property type="match status" value="1"/>
</dbReference>
<feature type="domain" description="Hemocyanin middle" evidence="4">
    <location>
        <begin position="161"/>
        <end position="437"/>
    </location>
</feature>
<feature type="signal peptide" evidence="3">
    <location>
        <begin position="1"/>
        <end position="16"/>
    </location>
</feature>